<feature type="domain" description="GmrSD restriction endonucleases N-terminal" evidence="1">
    <location>
        <begin position="166"/>
        <end position="307"/>
    </location>
</feature>
<comment type="caution">
    <text evidence="3">The sequence shown here is derived from an EMBL/GenBank/DDBJ whole genome shotgun (WGS) entry which is preliminary data.</text>
</comment>
<dbReference type="InterPro" id="IPR025745">
    <property type="entry name" value="Mrr-like_N_dom"/>
</dbReference>
<name>A0ABW2YUP0_9SPHI</name>
<dbReference type="Proteomes" id="UP001596958">
    <property type="component" value="Unassembled WGS sequence"/>
</dbReference>
<dbReference type="RefSeq" id="WP_377099181.1">
    <property type="nucleotide sequence ID" value="NZ_JBHTHU010000005.1"/>
</dbReference>
<keyword evidence="4" id="KW-1185">Reference proteome</keyword>
<dbReference type="Pfam" id="PF14338">
    <property type="entry name" value="Mrr_N"/>
    <property type="match status" value="1"/>
</dbReference>
<dbReference type="EMBL" id="JBHTHU010000005">
    <property type="protein sequence ID" value="MFD0750164.1"/>
    <property type="molecule type" value="Genomic_DNA"/>
</dbReference>
<dbReference type="PANTHER" id="PTHR39639:SF1">
    <property type="entry name" value="DUF262 DOMAIN-CONTAINING PROTEIN"/>
    <property type="match status" value="1"/>
</dbReference>
<evidence type="ECO:0000259" key="2">
    <source>
        <dbReference type="Pfam" id="PF14338"/>
    </source>
</evidence>
<dbReference type="PANTHER" id="PTHR39639">
    <property type="entry name" value="CHROMOSOME 16, WHOLE GENOME SHOTGUN SEQUENCE"/>
    <property type="match status" value="1"/>
</dbReference>
<evidence type="ECO:0000313" key="4">
    <source>
        <dbReference type="Proteomes" id="UP001596958"/>
    </source>
</evidence>
<reference evidence="4" key="1">
    <citation type="journal article" date="2019" name="Int. J. Syst. Evol. Microbiol.">
        <title>The Global Catalogue of Microorganisms (GCM) 10K type strain sequencing project: providing services to taxonomists for standard genome sequencing and annotation.</title>
        <authorList>
            <consortium name="The Broad Institute Genomics Platform"/>
            <consortium name="The Broad Institute Genome Sequencing Center for Infectious Disease"/>
            <person name="Wu L."/>
            <person name="Ma J."/>
        </authorList>
    </citation>
    <scope>NUCLEOTIDE SEQUENCE [LARGE SCALE GENOMIC DNA]</scope>
    <source>
        <strain evidence="4">CCUG 63418</strain>
    </source>
</reference>
<gene>
    <name evidence="3" type="ORF">ACFQZS_08435</name>
</gene>
<dbReference type="InterPro" id="IPR004919">
    <property type="entry name" value="GmrSD_N"/>
</dbReference>
<proteinExistence type="predicted"/>
<accession>A0ABW2YUP0</accession>
<protein>
    <submittedName>
        <fullName evidence="3">DUF262 domain-containing protein</fullName>
    </submittedName>
</protein>
<organism evidence="3 4">
    <name type="scientific">Mucilaginibacter calamicampi</name>
    <dbReference type="NCBI Taxonomy" id="1302352"/>
    <lineage>
        <taxon>Bacteria</taxon>
        <taxon>Pseudomonadati</taxon>
        <taxon>Bacteroidota</taxon>
        <taxon>Sphingobacteriia</taxon>
        <taxon>Sphingobacteriales</taxon>
        <taxon>Sphingobacteriaceae</taxon>
        <taxon>Mucilaginibacter</taxon>
    </lineage>
</organism>
<evidence type="ECO:0000259" key="1">
    <source>
        <dbReference type="Pfam" id="PF03235"/>
    </source>
</evidence>
<feature type="domain" description="Restriction system protein Mrr-like N-terminal" evidence="2">
    <location>
        <begin position="6"/>
        <end position="89"/>
    </location>
</feature>
<evidence type="ECO:0000313" key="3">
    <source>
        <dbReference type="EMBL" id="MFD0750164.1"/>
    </source>
</evidence>
<dbReference type="Pfam" id="PF03235">
    <property type="entry name" value="GmrSD_N"/>
    <property type="match status" value="1"/>
</dbReference>
<sequence length="492" mass="57240">MLIPQFDDLMNPTLQALKDLGGEAHIRDIENRVAELLNLTDEEITDIHRGTMTKLVYRLAWSRNYLKRFGLVEKTSRGIWSLTLKGKEVNVVDKEEVKKTVKSSEIDNDDQEIQKDIDDSILIDTINPSVEFEENSIDDNDLEIIKPFDPKKIDITSKSMILDLIFKRIRQGEINFFTDFQRKNDLWDKTKQSRLIESILIRFPLPAFYFDGTQDNKWLVVDGLQRISSLKNFVIDKSLKLEKLEFLKQFNSLGFDELPRDLQRRIEESEINVYIINPGTPDDVKYNIFKRINTGGLMLEPQEIRHAMNQGIPANFVRDLAVIEEFRKATCYSIKKDRMQDRDFVTRFISFYINPYQNYQPDLDTFMNKSMAALKNLTEAERQLIKTNFIKSMSAAVKIFGQDAFRKRLNKNDSRKPINKALFEVWSVILSKLEASTIQMLVLKKEILKEAFMDLLNNDVKFTASLSSGTGDKTRVITRFSEIQNLVNKISE</sequence>